<protein>
    <submittedName>
        <fullName evidence="1">Uncharacterized protein</fullName>
    </submittedName>
</protein>
<name>A0AAQ4DGJ2_AMBAM</name>
<comment type="caution">
    <text evidence="1">The sequence shown here is derived from an EMBL/GenBank/DDBJ whole genome shotgun (WGS) entry which is preliminary data.</text>
</comment>
<proteinExistence type="predicted"/>
<evidence type="ECO:0000313" key="1">
    <source>
        <dbReference type="EMBL" id="KAK8761582.1"/>
    </source>
</evidence>
<dbReference type="AlphaFoldDB" id="A0AAQ4DGJ2"/>
<sequence length="115" mass="13262">MLSPTCFRELHGSNTKFRRLTLGDTSRMTSLDFWRECRVIELLFNPNSFPPGVTDIASFYVMLSQMLPANPRLSFLEIKVPQIAAEAQRIRNGTRSHSYDATSLLSPRRRLQWTT</sequence>
<dbReference type="Proteomes" id="UP001321473">
    <property type="component" value="Unassembled WGS sequence"/>
</dbReference>
<keyword evidence="2" id="KW-1185">Reference proteome</keyword>
<reference evidence="1 2" key="1">
    <citation type="journal article" date="2023" name="Arcadia Sci">
        <title>De novo assembly of a long-read Amblyomma americanum tick genome.</title>
        <authorList>
            <person name="Chou S."/>
            <person name="Poskanzer K.E."/>
            <person name="Rollins M."/>
            <person name="Thuy-Boun P.S."/>
        </authorList>
    </citation>
    <scope>NUCLEOTIDE SEQUENCE [LARGE SCALE GENOMIC DNA]</scope>
    <source>
        <strain evidence="1">F_SG_1</strain>
        <tissue evidence="1">Salivary glands</tissue>
    </source>
</reference>
<accession>A0AAQ4DGJ2</accession>
<gene>
    <name evidence="1" type="ORF">V5799_027149</name>
</gene>
<dbReference type="EMBL" id="JARKHS020030957">
    <property type="protein sequence ID" value="KAK8761582.1"/>
    <property type="molecule type" value="Genomic_DNA"/>
</dbReference>
<evidence type="ECO:0000313" key="2">
    <source>
        <dbReference type="Proteomes" id="UP001321473"/>
    </source>
</evidence>
<organism evidence="1 2">
    <name type="scientific">Amblyomma americanum</name>
    <name type="common">Lone star tick</name>
    <dbReference type="NCBI Taxonomy" id="6943"/>
    <lineage>
        <taxon>Eukaryota</taxon>
        <taxon>Metazoa</taxon>
        <taxon>Ecdysozoa</taxon>
        <taxon>Arthropoda</taxon>
        <taxon>Chelicerata</taxon>
        <taxon>Arachnida</taxon>
        <taxon>Acari</taxon>
        <taxon>Parasitiformes</taxon>
        <taxon>Ixodida</taxon>
        <taxon>Ixodoidea</taxon>
        <taxon>Ixodidae</taxon>
        <taxon>Amblyomminae</taxon>
        <taxon>Amblyomma</taxon>
    </lineage>
</organism>